<protein>
    <submittedName>
        <fullName evidence="2">DUF2059 domain-containing protein</fullName>
    </submittedName>
</protein>
<dbReference type="RefSeq" id="WP_160593710.1">
    <property type="nucleotide sequence ID" value="NZ_CP047895.1"/>
</dbReference>
<gene>
    <name evidence="2" type="ORF">GVO57_13815</name>
</gene>
<dbReference type="Proteomes" id="UP000464468">
    <property type="component" value="Chromosome"/>
</dbReference>
<evidence type="ECO:0000313" key="3">
    <source>
        <dbReference type="Proteomes" id="UP000464468"/>
    </source>
</evidence>
<dbReference type="AlphaFoldDB" id="A0A7Z2NYC2"/>
<name>A0A7Z2NYC2_9SPHN</name>
<organism evidence="2 3">
    <name type="scientific">Sphingomonas changnyeongensis</name>
    <dbReference type="NCBI Taxonomy" id="2698679"/>
    <lineage>
        <taxon>Bacteria</taxon>
        <taxon>Pseudomonadati</taxon>
        <taxon>Pseudomonadota</taxon>
        <taxon>Alphaproteobacteria</taxon>
        <taxon>Sphingomonadales</taxon>
        <taxon>Sphingomonadaceae</taxon>
        <taxon>Sphingomonas</taxon>
    </lineage>
</organism>
<proteinExistence type="predicted"/>
<dbReference type="Pfam" id="PF09832">
    <property type="entry name" value="DUF2059"/>
    <property type="match status" value="1"/>
</dbReference>
<dbReference type="EMBL" id="CP047895">
    <property type="protein sequence ID" value="QHL91674.1"/>
    <property type="molecule type" value="Genomic_DNA"/>
</dbReference>
<accession>A0A7Z2NYC2</accession>
<keyword evidence="3" id="KW-1185">Reference proteome</keyword>
<evidence type="ECO:0000259" key="1">
    <source>
        <dbReference type="Pfam" id="PF09832"/>
    </source>
</evidence>
<reference evidence="2 3" key="1">
    <citation type="submission" date="2020-01" db="EMBL/GenBank/DDBJ databases">
        <title>Sphingomonas sp. C33 whole genome sequece.</title>
        <authorList>
            <person name="Park C."/>
        </authorList>
    </citation>
    <scope>NUCLEOTIDE SEQUENCE [LARGE SCALE GENOMIC DNA]</scope>
    <source>
        <strain evidence="2 3">C33</strain>
    </source>
</reference>
<dbReference type="KEGG" id="schy:GVO57_13815"/>
<evidence type="ECO:0000313" key="2">
    <source>
        <dbReference type="EMBL" id="QHL91674.1"/>
    </source>
</evidence>
<feature type="domain" description="DUF2059" evidence="1">
    <location>
        <begin position="104"/>
        <end position="149"/>
    </location>
</feature>
<dbReference type="InterPro" id="IPR018637">
    <property type="entry name" value="DUF2059"/>
</dbReference>
<sequence>MSGVLLAGLLLVASEPATDAARMAAARSLVSAMDYGARLPDLTATSLSRVTSRMVDACAARNDDPKLPERERRDCIADSLQFERQAEPVLASLAPEMRRKQLEAVAEAYASQFSTVELEQLTSFYSTEVGRTLAARQPAVDQALVERLNDLGLDMLIEFLTRMKKTSGE</sequence>